<proteinExistence type="predicted"/>
<sequence length="193" mass="20189">MSRFRTAAVLAALALVLGGCAGDHSGMPHMSGPSVIASDGAVVANQEDVMFAQMMIPHHQQAVEMSDLAPGRASDPELSSLAAQIRAAQAPEIATMSGWLTAWGRPTHMPATMGHGMPGMVSAADMAKLRAASGREFDRLYATLMIAHHEGAIDMAETELAGGANADAKALAQQIITSQQAEIATMRAMLQRL</sequence>
<feature type="domain" description="DUF305" evidence="2">
    <location>
        <begin position="48"/>
        <end position="190"/>
    </location>
</feature>
<evidence type="ECO:0000313" key="4">
    <source>
        <dbReference type="Proteomes" id="UP001500655"/>
    </source>
</evidence>
<comment type="caution">
    <text evidence="3">The sequence shown here is derived from an EMBL/GenBank/DDBJ whole genome shotgun (WGS) entry which is preliminary data.</text>
</comment>
<dbReference type="PROSITE" id="PS51257">
    <property type="entry name" value="PROKAR_LIPOPROTEIN"/>
    <property type="match status" value="1"/>
</dbReference>
<name>A0ABN2KLQ0_9ACTN</name>
<keyword evidence="4" id="KW-1185">Reference proteome</keyword>
<protein>
    <submittedName>
        <fullName evidence="3">DUF305 domain-containing protein</fullName>
    </submittedName>
</protein>
<dbReference type="EMBL" id="BAAALS010000014">
    <property type="protein sequence ID" value="GAA1758168.1"/>
    <property type="molecule type" value="Genomic_DNA"/>
</dbReference>
<evidence type="ECO:0000256" key="1">
    <source>
        <dbReference type="SAM" id="SignalP"/>
    </source>
</evidence>
<keyword evidence="1" id="KW-0732">Signal</keyword>
<feature type="signal peptide" evidence="1">
    <location>
        <begin position="1"/>
        <end position="21"/>
    </location>
</feature>
<reference evidence="3 4" key="1">
    <citation type="journal article" date="2019" name="Int. J. Syst. Evol. Microbiol.">
        <title>The Global Catalogue of Microorganisms (GCM) 10K type strain sequencing project: providing services to taxonomists for standard genome sequencing and annotation.</title>
        <authorList>
            <consortium name="The Broad Institute Genomics Platform"/>
            <consortium name="The Broad Institute Genome Sequencing Center for Infectious Disease"/>
            <person name="Wu L."/>
            <person name="Ma J."/>
        </authorList>
    </citation>
    <scope>NUCLEOTIDE SEQUENCE [LARGE SCALE GENOMIC DNA]</scope>
    <source>
        <strain evidence="3 4">JCM 13249</strain>
    </source>
</reference>
<dbReference type="PANTHER" id="PTHR36933">
    <property type="entry name" value="SLL0788 PROTEIN"/>
    <property type="match status" value="1"/>
</dbReference>
<dbReference type="PANTHER" id="PTHR36933:SF1">
    <property type="entry name" value="SLL0788 PROTEIN"/>
    <property type="match status" value="1"/>
</dbReference>
<dbReference type="Proteomes" id="UP001500655">
    <property type="component" value="Unassembled WGS sequence"/>
</dbReference>
<gene>
    <name evidence="3" type="ORF">GCM10009681_31740</name>
</gene>
<evidence type="ECO:0000259" key="2">
    <source>
        <dbReference type="Pfam" id="PF03713"/>
    </source>
</evidence>
<dbReference type="InterPro" id="IPR005183">
    <property type="entry name" value="DUF305_CopM-like"/>
</dbReference>
<dbReference type="Gene3D" id="1.20.1260.10">
    <property type="match status" value="1"/>
</dbReference>
<evidence type="ECO:0000313" key="3">
    <source>
        <dbReference type="EMBL" id="GAA1758168.1"/>
    </source>
</evidence>
<organism evidence="3 4">
    <name type="scientific">Luedemannella helvata</name>
    <dbReference type="NCBI Taxonomy" id="349315"/>
    <lineage>
        <taxon>Bacteria</taxon>
        <taxon>Bacillati</taxon>
        <taxon>Actinomycetota</taxon>
        <taxon>Actinomycetes</taxon>
        <taxon>Micromonosporales</taxon>
        <taxon>Micromonosporaceae</taxon>
        <taxon>Luedemannella</taxon>
    </lineage>
</organism>
<accession>A0ABN2KLQ0</accession>
<dbReference type="Pfam" id="PF03713">
    <property type="entry name" value="DUF305"/>
    <property type="match status" value="1"/>
</dbReference>
<dbReference type="InterPro" id="IPR012347">
    <property type="entry name" value="Ferritin-like"/>
</dbReference>
<feature type="chain" id="PRO_5046218748" evidence="1">
    <location>
        <begin position="22"/>
        <end position="193"/>
    </location>
</feature>
<dbReference type="RefSeq" id="WP_344082234.1">
    <property type="nucleotide sequence ID" value="NZ_BAAALS010000014.1"/>
</dbReference>